<proteinExistence type="predicted"/>
<protein>
    <submittedName>
        <fullName evidence="3">Uncharacterized protein</fullName>
    </submittedName>
</protein>
<organism evidence="3 4">
    <name type="scientific">Hungatella hathewayi</name>
    <dbReference type="NCBI Taxonomy" id="154046"/>
    <lineage>
        <taxon>Bacteria</taxon>
        <taxon>Bacillati</taxon>
        <taxon>Bacillota</taxon>
        <taxon>Clostridia</taxon>
        <taxon>Lachnospirales</taxon>
        <taxon>Lachnospiraceae</taxon>
        <taxon>Hungatella</taxon>
    </lineage>
</organism>
<sequence>MNKKTVLLSAILLTAALSACSSRQASPEPSEDPNATVELMTTDSSAQAPSAPGPAEESSSSIPAEVPSDASDRTGRFLKSTSGDGILVIDNYGPVVFTYASGDRSILDTLDNGDAVSMKAGPIMETWPGQTTVYSCELLRKGRRDAVDPDTLASLMEMGQIAKEPLSPMFYARDTLFIGTGRTASPTCGTEDGSFSSVIDSLKVPSENGQSNFGNKGDGYISLWDGAMAVRDGDHYTLFLAKGTLEYEGRFFRQSDLSEDTVAWLESYNNLPEEGRKSISYVPYDLMPEDNTGITAMETDASAP</sequence>
<dbReference type="Proteomes" id="UP000095651">
    <property type="component" value="Unassembled WGS sequence"/>
</dbReference>
<feature type="signal peptide" evidence="2">
    <location>
        <begin position="1"/>
        <end position="25"/>
    </location>
</feature>
<dbReference type="AlphaFoldDB" id="A0A173YLV8"/>
<evidence type="ECO:0000256" key="2">
    <source>
        <dbReference type="SAM" id="SignalP"/>
    </source>
</evidence>
<dbReference type="EMBL" id="CYZE01000001">
    <property type="protein sequence ID" value="CUN63748.1"/>
    <property type="molecule type" value="Genomic_DNA"/>
</dbReference>
<accession>A0A173YLV8</accession>
<feature type="chain" id="PRO_5008016263" evidence="2">
    <location>
        <begin position="26"/>
        <end position="304"/>
    </location>
</feature>
<evidence type="ECO:0000313" key="4">
    <source>
        <dbReference type="Proteomes" id="UP000095651"/>
    </source>
</evidence>
<feature type="compositionally biased region" description="Low complexity" evidence="1">
    <location>
        <begin position="44"/>
        <end position="68"/>
    </location>
</feature>
<evidence type="ECO:0000256" key="1">
    <source>
        <dbReference type="SAM" id="MobiDB-lite"/>
    </source>
</evidence>
<name>A0A173YLV8_9FIRM</name>
<keyword evidence="2" id="KW-0732">Signal</keyword>
<evidence type="ECO:0000313" key="3">
    <source>
        <dbReference type="EMBL" id="CUN63748.1"/>
    </source>
</evidence>
<feature type="region of interest" description="Disordered" evidence="1">
    <location>
        <begin position="20"/>
        <end position="77"/>
    </location>
</feature>
<gene>
    <name evidence="3" type="ORF">ERS852407_00771</name>
</gene>
<dbReference type="PROSITE" id="PS51257">
    <property type="entry name" value="PROKAR_LIPOPROTEIN"/>
    <property type="match status" value="1"/>
</dbReference>
<reference evidence="3 4" key="1">
    <citation type="submission" date="2015-09" db="EMBL/GenBank/DDBJ databases">
        <authorList>
            <consortium name="Pathogen Informatics"/>
        </authorList>
    </citation>
    <scope>NUCLEOTIDE SEQUENCE [LARGE SCALE GENOMIC DNA]</scope>
    <source>
        <strain evidence="3 4">2789STDY5608850</strain>
    </source>
</reference>
<dbReference type="RefSeq" id="WP_055653054.1">
    <property type="nucleotide sequence ID" value="NZ_CABIXC010000001.1"/>
</dbReference>